<feature type="signal peptide" evidence="1">
    <location>
        <begin position="1"/>
        <end position="22"/>
    </location>
</feature>
<dbReference type="EMBL" id="JAAEDM010000095">
    <property type="protein sequence ID" value="MBR0673878.1"/>
    <property type="molecule type" value="Genomic_DNA"/>
</dbReference>
<accession>A0A9X9X399</accession>
<gene>
    <name evidence="2" type="ORF">GXW76_22090</name>
</gene>
<dbReference type="Proteomes" id="UP001138751">
    <property type="component" value="Unassembled WGS sequence"/>
</dbReference>
<reference evidence="2" key="1">
    <citation type="submission" date="2020-01" db="EMBL/GenBank/DDBJ databases">
        <authorList>
            <person name="Rat A."/>
        </authorList>
    </citation>
    <scope>NUCLEOTIDE SEQUENCE</scope>
    <source>
        <strain evidence="2">LMG 31231</strain>
    </source>
</reference>
<sequence length="154" mass="15449">MSRFHRTAILAALALAAWPAMAASVSTAWVQLPSNNQDECLSIGNRAVEAAGFRANISQDRQTVFGWRGEDSLTVRCISGHGVAVVFAWVGEGANDSGQLVDAVTGAYRNRGMVGGGNLGGGNLGGGNPGGGNLGAGNLGPGNFGGGPGGVIKR</sequence>
<protein>
    <recommendedName>
        <fullName evidence="4">DUF3718 domain-containing protein</fullName>
    </recommendedName>
</protein>
<proteinExistence type="predicted"/>
<evidence type="ECO:0000256" key="1">
    <source>
        <dbReference type="SAM" id="SignalP"/>
    </source>
</evidence>
<keyword evidence="3" id="KW-1185">Reference proteome</keyword>
<evidence type="ECO:0008006" key="4">
    <source>
        <dbReference type="Google" id="ProtNLM"/>
    </source>
</evidence>
<organism evidence="2 3">
    <name type="scientific">Neoroseomonas soli</name>
    <dbReference type="NCBI Taxonomy" id="1081025"/>
    <lineage>
        <taxon>Bacteria</taxon>
        <taxon>Pseudomonadati</taxon>
        <taxon>Pseudomonadota</taxon>
        <taxon>Alphaproteobacteria</taxon>
        <taxon>Acetobacterales</taxon>
        <taxon>Acetobacteraceae</taxon>
        <taxon>Neoroseomonas</taxon>
    </lineage>
</organism>
<evidence type="ECO:0000313" key="2">
    <source>
        <dbReference type="EMBL" id="MBR0673878.1"/>
    </source>
</evidence>
<reference evidence="2" key="2">
    <citation type="journal article" date="2021" name="Syst. Appl. Microbiol.">
        <title>Roseomonas hellenica sp. nov., isolated from roots of wild-growing Alkanna tinctoria.</title>
        <authorList>
            <person name="Rat A."/>
            <person name="Naranjo H.D."/>
            <person name="Lebbe L."/>
            <person name="Cnockaert M."/>
            <person name="Krigas N."/>
            <person name="Grigoriadou K."/>
            <person name="Maloupa E."/>
            <person name="Willems A."/>
        </authorList>
    </citation>
    <scope>NUCLEOTIDE SEQUENCE</scope>
    <source>
        <strain evidence="2">LMG 31231</strain>
    </source>
</reference>
<feature type="chain" id="PRO_5040955643" description="DUF3718 domain-containing protein" evidence="1">
    <location>
        <begin position="23"/>
        <end position="154"/>
    </location>
</feature>
<dbReference type="AlphaFoldDB" id="A0A9X9X399"/>
<name>A0A9X9X399_9PROT</name>
<dbReference type="RefSeq" id="WP_211864276.1">
    <property type="nucleotide sequence ID" value="NZ_JAAEDM010000095.1"/>
</dbReference>
<comment type="caution">
    <text evidence="2">The sequence shown here is derived from an EMBL/GenBank/DDBJ whole genome shotgun (WGS) entry which is preliminary data.</text>
</comment>
<keyword evidence="1" id="KW-0732">Signal</keyword>
<evidence type="ECO:0000313" key="3">
    <source>
        <dbReference type="Proteomes" id="UP001138751"/>
    </source>
</evidence>